<dbReference type="PANTHER" id="PTHR43829:SF9">
    <property type="entry name" value="AQUAPORIN-9"/>
    <property type="match status" value="1"/>
</dbReference>
<dbReference type="AlphaFoldDB" id="F4N0I7"/>
<name>F4N0I7_YEREN</name>
<dbReference type="EMBL" id="FR718615">
    <property type="protein sequence ID" value="CBX71595.1"/>
    <property type="molecule type" value="Genomic_DNA"/>
</dbReference>
<evidence type="ECO:0000256" key="7">
    <source>
        <dbReference type="SAM" id="Phobius"/>
    </source>
</evidence>
<proteinExistence type="inferred from homology"/>
<gene>
    <name evidence="8" type="ORF">YEW_AZ05550</name>
</gene>
<dbReference type="InterPro" id="IPR000425">
    <property type="entry name" value="MIP"/>
</dbReference>
<comment type="similarity">
    <text evidence="2">Belongs to the MIP/aquaporin (TC 1.A.8) family.</text>
</comment>
<dbReference type="Gene3D" id="1.20.1080.10">
    <property type="entry name" value="Glycerol uptake facilitator protein"/>
    <property type="match status" value="1"/>
</dbReference>
<evidence type="ECO:0000256" key="5">
    <source>
        <dbReference type="ARBA" id="ARBA00022989"/>
    </source>
</evidence>
<dbReference type="GO" id="GO:0015254">
    <property type="term" value="F:glycerol channel activity"/>
    <property type="evidence" value="ECO:0007669"/>
    <property type="project" value="TreeGrafter"/>
</dbReference>
<dbReference type="InterPro" id="IPR050363">
    <property type="entry name" value="MIP/Aquaporin"/>
</dbReference>
<evidence type="ECO:0000256" key="4">
    <source>
        <dbReference type="ARBA" id="ARBA00022692"/>
    </source>
</evidence>
<evidence type="ECO:0000256" key="6">
    <source>
        <dbReference type="ARBA" id="ARBA00023136"/>
    </source>
</evidence>
<evidence type="ECO:0000313" key="8">
    <source>
        <dbReference type="EMBL" id="CBX71595.1"/>
    </source>
</evidence>
<evidence type="ECO:0000256" key="1">
    <source>
        <dbReference type="ARBA" id="ARBA00004141"/>
    </source>
</evidence>
<organism evidence="8">
    <name type="scientific">Yersinia enterocolitica W22703</name>
    <dbReference type="NCBI Taxonomy" id="913028"/>
    <lineage>
        <taxon>Bacteria</taxon>
        <taxon>Pseudomonadati</taxon>
        <taxon>Pseudomonadota</taxon>
        <taxon>Gammaproteobacteria</taxon>
        <taxon>Enterobacterales</taxon>
        <taxon>Yersiniaceae</taxon>
        <taxon>Yersinia</taxon>
    </lineage>
</organism>
<keyword evidence="5 7" id="KW-1133">Transmembrane helix</keyword>
<keyword evidence="6 7" id="KW-0472">Membrane</keyword>
<keyword evidence="4 7" id="KW-0812">Transmembrane</keyword>
<evidence type="ECO:0000256" key="3">
    <source>
        <dbReference type="ARBA" id="ARBA00022448"/>
    </source>
</evidence>
<feature type="transmembrane region" description="Helical" evidence="7">
    <location>
        <begin position="29"/>
        <end position="50"/>
    </location>
</feature>
<accession>F4N0I7</accession>
<comment type="subcellular location">
    <subcellularLocation>
        <location evidence="1">Membrane</location>
        <topology evidence="1">Multi-pass membrane protein</topology>
    </subcellularLocation>
</comment>
<keyword evidence="3" id="KW-0813">Transport</keyword>
<dbReference type="Pfam" id="PF00230">
    <property type="entry name" value="MIP"/>
    <property type="match status" value="1"/>
</dbReference>
<sequence>MNPARDFGPKLFTFFAGWGKISMTGGRDIPYFIIPIVAPIIGACLGAAVYRFFIGKNLPCNTCKLEDEKASL</sequence>
<dbReference type="GO" id="GO:0005886">
    <property type="term" value="C:plasma membrane"/>
    <property type="evidence" value="ECO:0007669"/>
    <property type="project" value="TreeGrafter"/>
</dbReference>
<evidence type="ECO:0008006" key="9">
    <source>
        <dbReference type="Google" id="ProtNLM"/>
    </source>
</evidence>
<dbReference type="SUPFAM" id="SSF81338">
    <property type="entry name" value="Aquaporin-like"/>
    <property type="match status" value="1"/>
</dbReference>
<protein>
    <recommendedName>
        <fullName evidence="9">Glycerol uptake facilitator protein</fullName>
    </recommendedName>
</protein>
<evidence type="ECO:0000256" key="2">
    <source>
        <dbReference type="ARBA" id="ARBA00006175"/>
    </source>
</evidence>
<reference evidence="8" key="1">
    <citation type="journal article" date="2011" name="BMC Genomics">
        <title>Shotgun sequencing of Yersinia enterocolitica strain W22703 (biotype 2, serotype O:9): genomic evidence for oscillation between invertebrates and mammals.</title>
        <authorList>
            <person name="Fuchs T.M."/>
            <person name="Brandt K."/>
            <person name="Starke M."/>
            <person name="Rattei T."/>
        </authorList>
    </citation>
    <scope>NUCLEOTIDE SEQUENCE</scope>
</reference>
<dbReference type="PANTHER" id="PTHR43829">
    <property type="entry name" value="AQUAPORIN OR AQUAGLYCEROPORIN RELATED"/>
    <property type="match status" value="1"/>
</dbReference>
<dbReference type="InterPro" id="IPR023271">
    <property type="entry name" value="Aquaporin-like"/>
</dbReference>